<proteinExistence type="predicted"/>
<name>A0ACD0NW04_9BASI</name>
<dbReference type="EMBL" id="KZ819984">
    <property type="protein sequence ID" value="PWN49971.1"/>
    <property type="molecule type" value="Genomic_DNA"/>
</dbReference>
<evidence type="ECO:0000313" key="1">
    <source>
        <dbReference type="EMBL" id="PWN49971.1"/>
    </source>
</evidence>
<sequence>MPLIDPRDLLQSRSIPSPPASSFFVPWIPDLHNDPNSPSSSSSAHPLRLSAGYLPARPPLNPTDTSPKDDANLYFLLLRARHTPSKRKLIIWFNGGPGCSSFDGAMMEVGAWRMDGKGGLQWTEEGGSWNEYADILFLDQPVGTGFSYVSTNAYATTLTQAAEEVVYFLKEFVKVFPEYGREIEVKYGSMGSGVDTYLAGESFAGQYIPYTADALLRAGEASPISLKGIAIGNGFIDPFSQYGTELETMVEKKIWEKGSNEYKTVEKINQNCQAEMKRVKGHPREIDSCENILPTIVSLSKQKVGQKEMCINVYDVRLSDTSPACGMNWPPTLAPMYDYLKRPDVRKALRVDDKHKPEAWVECSNRVGAAMRLDRTSEASVTLLPTILEKGIKVMLFAGEEDLICNSIGVRRVAENLSWSGGKGFGPSSKPKTWLVNGKEAGSWQTDRNLTYVGIKGASHMVGFDVPVVSHDMILRFMEVNYLNAAGPNALIPSQVGDDDDRILVTGGGGGLKGSIGSDGSALIPGTGKTEEQVAEEARWRAYYNAGSAALVVLLIGVGVGVFILMRLRRRARMQRRGIRLPSVGGGGLVGDESGLGRRGGGEGDEDQHELDHLVSHLPEEDLEEEEEEGHGNDRGKGGRMVVGKRQVDEDGKIFDVGDDEDEDDEDAFGESKRN</sequence>
<evidence type="ECO:0000313" key="2">
    <source>
        <dbReference type="Proteomes" id="UP000245626"/>
    </source>
</evidence>
<reference evidence="1 2" key="1">
    <citation type="journal article" date="2018" name="Mol. Biol. Evol.">
        <title>Broad Genomic Sampling Reveals a Smut Pathogenic Ancestry of the Fungal Clade Ustilaginomycotina.</title>
        <authorList>
            <person name="Kijpornyongpan T."/>
            <person name="Mondo S.J."/>
            <person name="Barry K."/>
            <person name="Sandor L."/>
            <person name="Lee J."/>
            <person name="Lipzen A."/>
            <person name="Pangilinan J."/>
            <person name="LaButti K."/>
            <person name="Hainaut M."/>
            <person name="Henrissat B."/>
            <person name="Grigoriev I.V."/>
            <person name="Spatafora J.W."/>
            <person name="Aime M.C."/>
        </authorList>
    </citation>
    <scope>NUCLEOTIDE SEQUENCE [LARGE SCALE GENOMIC DNA]</scope>
    <source>
        <strain evidence="1 2">SA 807</strain>
    </source>
</reference>
<organism evidence="1 2">
    <name type="scientific">Violaceomyces palustris</name>
    <dbReference type="NCBI Taxonomy" id="1673888"/>
    <lineage>
        <taxon>Eukaryota</taxon>
        <taxon>Fungi</taxon>
        <taxon>Dikarya</taxon>
        <taxon>Basidiomycota</taxon>
        <taxon>Ustilaginomycotina</taxon>
        <taxon>Ustilaginomycetes</taxon>
        <taxon>Violaceomycetales</taxon>
        <taxon>Violaceomycetaceae</taxon>
        <taxon>Violaceomyces</taxon>
    </lineage>
</organism>
<keyword evidence="2" id="KW-1185">Reference proteome</keyword>
<dbReference type="Proteomes" id="UP000245626">
    <property type="component" value="Unassembled WGS sequence"/>
</dbReference>
<gene>
    <name evidence="1" type="ORF">IE53DRAFT_387771</name>
</gene>
<accession>A0ACD0NW04</accession>
<protein>
    <submittedName>
        <fullName evidence="1">Alpha/beta-hydrolase</fullName>
    </submittedName>
</protein>